<feature type="domain" description="Chorismate mutase" evidence="4">
    <location>
        <begin position="26"/>
        <end position="117"/>
    </location>
</feature>
<dbReference type="OrthoDB" id="514491at2"/>
<dbReference type="InterPro" id="IPR051331">
    <property type="entry name" value="Chorismate_mutase-related"/>
</dbReference>
<dbReference type="InterPro" id="IPR036979">
    <property type="entry name" value="CM_dom_sf"/>
</dbReference>
<keyword evidence="2" id="KW-0413">Isomerase</keyword>
<dbReference type="STRING" id="1945662.B0A89_03745"/>
<evidence type="ECO:0000256" key="3">
    <source>
        <dbReference type="SAM" id="MobiDB-lite"/>
    </source>
</evidence>
<dbReference type="Pfam" id="PF01817">
    <property type="entry name" value="CM_2"/>
    <property type="match status" value="1"/>
</dbReference>
<dbReference type="RefSeq" id="WP_085376984.1">
    <property type="nucleotide sequence ID" value="NZ_CP020612.1"/>
</dbReference>
<dbReference type="SMART" id="SM00830">
    <property type="entry name" value="CM_2"/>
    <property type="match status" value="1"/>
</dbReference>
<accession>A0A1W6CVK0</accession>
<dbReference type="EMBL" id="CP020612">
    <property type="protein sequence ID" value="ARJ68876.1"/>
    <property type="molecule type" value="Genomic_DNA"/>
</dbReference>
<dbReference type="PANTHER" id="PTHR38041:SF1">
    <property type="entry name" value="CHORISMATE MUTASE"/>
    <property type="match status" value="1"/>
</dbReference>
<dbReference type="SUPFAM" id="SSF48600">
    <property type="entry name" value="Chorismate mutase II"/>
    <property type="match status" value="1"/>
</dbReference>
<evidence type="ECO:0000259" key="4">
    <source>
        <dbReference type="PROSITE" id="PS51168"/>
    </source>
</evidence>
<evidence type="ECO:0000256" key="2">
    <source>
        <dbReference type="ARBA" id="ARBA00023235"/>
    </source>
</evidence>
<name>A0A1W6CVK0_9RHOB</name>
<dbReference type="InterPro" id="IPR036263">
    <property type="entry name" value="Chorismate_II_sf"/>
</dbReference>
<feature type="compositionally biased region" description="Pro residues" evidence="3">
    <location>
        <begin position="1"/>
        <end position="13"/>
    </location>
</feature>
<protein>
    <recommendedName>
        <fullName evidence="1">chorismate mutase</fullName>
        <ecNumber evidence="1">5.4.99.5</ecNumber>
    </recommendedName>
</protein>
<evidence type="ECO:0000313" key="6">
    <source>
        <dbReference type="Proteomes" id="UP000193017"/>
    </source>
</evidence>
<dbReference type="EC" id="5.4.99.5" evidence="1"/>
<organism evidence="5 6">
    <name type="scientific">Paracoccus contaminans</name>
    <dbReference type="NCBI Taxonomy" id="1945662"/>
    <lineage>
        <taxon>Bacteria</taxon>
        <taxon>Pseudomonadati</taxon>
        <taxon>Pseudomonadota</taxon>
        <taxon>Alphaproteobacteria</taxon>
        <taxon>Rhodobacterales</taxon>
        <taxon>Paracoccaceae</taxon>
        <taxon>Paracoccus</taxon>
    </lineage>
</organism>
<dbReference type="AlphaFoldDB" id="A0A1W6CVK0"/>
<dbReference type="KEGG" id="pcon:B0A89_03745"/>
<dbReference type="GO" id="GO:0009697">
    <property type="term" value="P:salicylic acid biosynthetic process"/>
    <property type="evidence" value="ECO:0007669"/>
    <property type="project" value="TreeGrafter"/>
</dbReference>
<dbReference type="Proteomes" id="UP000193017">
    <property type="component" value="Chromosome"/>
</dbReference>
<sequence>MTDPAPNPAPHPACGPASALPTPDEIARLPDMTALRVAMDGVDRELARLLGVRSRIVDRAAQIKAAAGLPARIDARVEQVAANARRNALAAGYDPDLAETLWRVMMDHFIRQEARVLGETDDC</sequence>
<dbReference type="PROSITE" id="PS51168">
    <property type="entry name" value="CHORISMATE_MUT_2"/>
    <property type="match status" value="1"/>
</dbReference>
<dbReference type="PANTHER" id="PTHR38041">
    <property type="entry name" value="CHORISMATE MUTASE"/>
    <property type="match status" value="1"/>
</dbReference>
<dbReference type="GO" id="GO:0046417">
    <property type="term" value="P:chorismate metabolic process"/>
    <property type="evidence" value="ECO:0007669"/>
    <property type="project" value="InterPro"/>
</dbReference>
<keyword evidence="6" id="KW-1185">Reference proteome</keyword>
<evidence type="ECO:0000256" key="1">
    <source>
        <dbReference type="ARBA" id="ARBA00012404"/>
    </source>
</evidence>
<dbReference type="InterPro" id="IPR002701">
    <property type="entry name" value="CM_II_prokaryot"/>
</dbReference>
<feature type="region of interest" description="Disordered" evidence="3">
    <location>
        <begin position="1"/>
        <end position="24"/>
    </location>
</feature>
<dbReference type="GO" id="GO:0004106">
    <property type="term" value="F:chorismate mutase activity"/>
    <property type="evidence" value="ECO:0007669"/>
    <property type="project" value="UniProtKB-EC"/>
</dbReference>
<reference evidence="5 6" key="1">
    <citation type="submission" date="2017-03" db="EMBL/GenBank/DDBJ databases">
        <title>Genome sequence of Paracoccus contaminans isolated from a water microcosm.</title>
        <authorList>
            <person name="Aurass P."/>
            <person name="Karste S."/>
            <person name="Trost E."/>
            <person name="Glaeser S.P."/>
            <person name="Kaempfer P."/>
            <person name="Flieger A."/>
        </authorList>
    </citation>
    <scope>NUCLEOTIDE SEQUENCE [LARGE SCALE GENOMIC DNA]</scope>
    <source>
        <strain evidence="6">RKI 16-01929T\LMG 29738T\CCM 8701T\CIP 111112T</strain>
    </source>
</reference>
<proteinExistence type="predicted"/>
<gene>
    <name evidence="5" type="ORF">B0A89_03745</name>
</gene>
<dbReference type="Gene3D" id="1.20.59.10">
    <property type="entry name" value="Chorismate mutase"/>
    <property type="match status" value="1"/>
</dbReference>
<evidence type="ECO:0000313" key="5">
    <source>
        <dbReference type="EMBL" id="ARJ68876.1"/>
    </source>
</evidence>